<dbReference type="SUPFAM" id="SSF56935">
    <property type="entry name" value="Porins"/>
    <property type="match status" value="1"/>
</dbReference>
<dbReference type="RefSeq" id="WP_376864572.1">
    <property type="nucleotide sequence ID" value="NZ_JBHRYB010000001.1"/>
</dbReference>
<sequence>MLGSPKVLAVAVFVSGAVQVVAENSPQAVQLNMVKVEGQATAGLDELITAEQLENIQAQDLSDIFRNNPQVSVGGPLGLGQKIYLRNIGEDMLNISVDGAEQAGAVFHHSGRVAIEPELLKQVEIEAGAGSATAGAGALGGTIRFTTKDPLDLLNPGEKAGVLLKSGYFSNGSSTKNSATVFAGDEQLSAMASVIAANFNDVKDGNGDEMAGTGSDQNLGYAKLVSRFAQSHKVSLSYEALKESGDILYRPEWKPGPKNPLSDTTAKRDTAIANYTFDSASPLIAFSVNAYQTKSNQKRAIDGFDYEGYIQTTGGRIQNISVIGSHQLVYGIDLRNDQSLLQESQYLSRAGELVTTPEIDEQGRVRGAFLQDIMHVTDDLTVTTGIRYDDYYLKDAAGQKLEDDGYSPNLSANYVLGGGFSVSAGYAQAIRGVTVTDSFKLGSSFNSPALKAEKVDNTELGVEFNGDNLAVAMGAYQAVIKDAIAGDLPWSKEYINHKDDIKTTGFYLNASVTLDKLLLTAALNSADSKQDGEKVSRYVYSSSGVSVGDTLILNADYQLNASLQAGWNMEAVNDVNDIKLDLGGDKIATDKPGYAVHDIYLRWQPLHDTLTLNIAVKNLFDRQYMSHASLEDFSHNAGWENISGLPEAGRELRLSAALRF</sequence>
<evidence type="ECO:0000256" key="7">
    <source>
        <dbReference type="ARBA" id="ARBA00023077"/>
    </source>
</evidence>
<keyword evidence="9 10" id="KW-0998">Cell outer membrane</keyword>
<name>A0ABV7VN74_9GAMM</name>
<evidence type="ECO:0000256" key="12">
    <source>
        <dbReference type="RuleBase" id="RU003357"/>
    </source>
</evidence>
<evidence type="ECO:0000256" key="8">
    <source>
        <dbReference type="ARBA" id="ARBA00023136"/>
    </source>
</evidence>
<protein>
    <submittedName>
        <fullName evidence="15">TonB-dependent receptor domain-containing protein</fullName>
    </submittedName>
</protein>
<dbReference type="PANTHER" id="PTHR30069">
    <property type="entry name" value="TONB-DEPENDENT OUTER MEMBRANE RECEPTOR"/>
    <property type="match status" value="1"/>
</dbReference>
<dbReference type="InterPro" id="IPR039426">
    <property type="entry name" value="TonB-dep_rcpt-like"/>
</dbReference>
<reference evidence="16" key="1">
    <citation type="journal article" date="2019" name="Int. J. Syst. Evol. Microbiol.">
        <title>The Global Catalogue of Microorganisms (GCM) 10K type strain sequencing project: providing services to taxonomists for standard genome sequencing and annotation.</title>
        <authorList>
            <consortium name="The Broad Institute Genomics Platform"/>
            <consortium name="The Broad Institute Genome Sequencing Center for Infectious Disease"/>
            <person name="Wu L."/>
            <person name="Ma J."/>
        </authorList>
    </citation>
    <scope>NUCLEOTIDE SEQUENCE [LARGE SCALE GENOMIC DNA]</scope>
    <source>
        <strain evidence="16">KCTC 42424</strain>
    </source>
</reference>
<keyword evidence="4 10" id="KW-1134">Transmembrane beta strand</keyword>
<accession>A0ABV7VN74</accession>
<evidence type="ECO:0000256" key="6">
    <source>
        <dbReference type="ARBA" id="ARBA00022729"/>
    </source>
</evidence>
<evidence type="ECO:0000256" key="9">
    <source>
        <dbReference type="ARBA" id="ARBA00023237"/>
    </source>
</evidence>
<dbReference type="Proteomes" id="UP001595722">
    <property type="component" value="Unassembled WGS sequence"/>
</dbReference>
<dbReference type="PROSITE" id="PS01156">
    <property type="entry name" value="TONB_DEPENDENT_REC_2"/>
    <property type="match status" value="1"/>
</dbReference>
<keyword evidence="3 10" id="KW-0813">Transport</keyword>
<keyword evidence="6" id="KW-0732">Signal</keyword>
<evidence type="ECO:0000256" key="10">
    <source>
        <dbReference type="PROSITE-ProRule" id="PRU01360"/>
    </source>
</evidence>
<keyword evidence="15" id="KW-0675">Receptor</keyword>
<dbReference type="InterPro" id="IPR036942">
    <property type="entry name" value="Beta-barrel_TonB_sf"/>
</dbReference>
<evidence type="ECO:0000313" key="16">
    <source>
        <dbReference type="Proteomes" id="UP001595722"/>
    </source>
</evidence>
<evidence type="ECO:0000256" key="3">
    <source>
        <dbReference type="ARBA" id="ARBA00022448"/>
    </source>
</evidence>
<gene>
    <name evidence="15" type="ORF">ACFOMG_02510</name>
</gene>
<evidence type="ECO:0000256" key="4">
    <source>
        <dbReference type="ARBA" id="ARBA00022452"/>
    </source>
</evidence>
<dbReference type="InterPro" id="IPR000531">
    <property type="entry name" value="Beta-barrel_TonB"/>
</dbReference>
<dbReference type="Gene3D" id="2.40.170.20">
    <property type="entry name" value="TonB-dependent receptor, beta-barrel domain"/>
    <property type="match status" value="1"/>
</dbReference>
<comment type="caution">
    <text evidence="15">The sequence shown here is derived from an EMBL/GenBank/DDBJ whole genome shotgun (WGS) entry which is preliminary data.</text>
</comment>
<feature type="domain" description="TonB-dependent receptor-like beta-barrel" evidence="13">
    <location>
        <begin position="234"/>
        <end position="619"/>
    </location>
</feature>
<evidence type="ECO:0000256" key="2">
    <source>
        <dbReference type="ARBA" id="ARBA00009810"/>
    </source>
</evidence>
<keyword evidence="5 10" id="KW-0812">Transmembrane</keyword>
<dbReference type="EMBL" id="JBHRYB010000001">
    <property type="protein sequence ID" value="MFC3678986.1"/>
    <property type="molecule type" value="Genomic_DNA"/>
</dbReference>
<evidence type="ECO:0000256" key="1">
    <source>
        <dbReference type="ARBA" id="ARBA00004571"/>
    </source>
</evidence>
<comment type="similarity">
    <text evidence="2 10 12">Belongs to the TonB-dependent receptor family.</text>
</comment>
<dbReference type="InterPro" id="IPR010917">
    <property type="entry name" value="TonB_rcpt_CS"/>
</dbReference>
<keyword evidence="8 10" id="KW-0472">Membrane</keyword>
<feature type="short sequence motif" description="TonB C-terminal box" evidence="11">
    <location>
        <begin position="643"/>
        <end position="660"/>
    </location>
</feature>
<organism evidence="15 16">
    <name type="scientific">Bacterioplanoides pacificum</name>
    <dbReference type="NCBI Taxonomy" id="1171596"/>
    <lineage>
        <taxon>Bacteria</taxon>
        <taxon>Pseudomonadati</taxon>
        <taxon>Pseudomonadota</taxon>
        <taxon>Gammaproteobacteria</taxon>
        <taxon>Oceanospirillales</taxon>
        <taxon>Oceanospirillaceae</taxon>
        <taxon>Bacterioplanoides</taxon>
    </lineage>
</organism>
<dbReference type="Pfam" id="PF07715">
    <property type="entry name" value="Plug"/>
    <property type="match status" value="1"/>
</dbReference>
<dbReference type="Gene3D" id="2.170.130.10">
    <property type="entry name" value="TonB-dependent receptor, plug domain"/>
    <property type="match status" value="1"/>
</dbReference>
<keyword evidence="16" id="KW-1185">Reference proteome</keyword>
<keyword evidence="7 12" id="KW-0798">TonB box</keyword>
<dbReference type="InterPro" id="IPR012910">
    <property type="entry name" value="Plug_dom"/>
</dbReference>
<comment type="subcellular location">
    <subcellularLocation>
        <location evidence="1 10">Cell outer membrane</location>
        <topology evidence="1 10">Multi-pass membrane protein</topology>
    </subcellularLocation>
</comment>
<evidence type="ECO:0000313" key="15">
    <source>
        <dbReference type="EMBL" id="MFC3678986.1"/>
    </source>
</evidence>
<evidence type="ECO:0000256" key="11">
    <source>
        <dbReference type="PROSITE-ProRule" id="PRU10144"/>
    </source>
</evidence>
<feature type="domain" description="TonB-dependent receptor plug" evidence="14">
    <location>
        <begin position="47"/>
        <end position="142"/>
    </location>
</feature>
<proteinExistence type="inferred from homology"/>
<dbReference type="InterPro" id="IPR037066">
    <property type="entry name" value="Plug_dom_sf"/>
</dbReference>
<dbReference type="PROSITE" id="PS52016">
    <property type="entry name" value="TONB_DEPENDENT_REC_3"/>
    <property type="match status" value="1"/>
</dbReference>
<evidence type="ECO:0000256" key="5">
    <source>
        <dbReference type="ARBA" id="ARBA00022692"/>
    </source>
</evidence>
<evidence type="ECO:0000259" key="13">
    <source>
        <dbReference type="Pfam" id="PF00593"/>
    </source>
</evidence>
<evidence type="ECO:0000259" key="14">
    <source>
        <dbReference type="Pfam" id="PF07715"/>
    </source>
</evidence>
<dbReference type="Pfam" id="PF00593">
    <property type="entry name" value="TonB_dep_Rec_b-barrel"/>
    <property type="match status" value="1"/>
</dbReference>
<dbReference type="PANTHER" id="PTHR30069:SF41">
    <property type="entry name" value="HEME_HEMOPEXIN UTILIZATION PROTEIN C"/>
    <property type="match status" value="1"/>
</dbReference>